<reference evidence="3 4" key="1">
    <citation type="submission" date="2014-11" db="EMBL/GenBank/DDBJ databases">
        <authorList>
            <person name="Zhu J."/>
            <person name="Qi W."/>
            <person name="Song R."/>
        </authorList>
    </citation>
    <scope>NUCLEOTIDE SEQUENCE [LARGE SCALE GENOMIC DNA]</scope>
</reference>
<keyword evidence="2" id="KW-0812">Transmembrane</keyword>
<dbReference type="EMBL" id="CDMY01000630">
    <property type="protein sequence ID" value="CEM27165.1"/>
    <property type="molecule type" value="Genomic_DNA"/>
</dbReference>
<dbReference type="PhylomeDB" id="A0A0G4GDC2"/>
<feature type="transmembrane region" description="Helical" evidence="2">
    <location>
        <begin position="20"/>
        <end position="41"/>
    </location>
</feature>
<keyword evidence="2" id="KW-1133">Transmembrane helix</keyword>
<sequence length="786" mass="87805">MRSATVTGFCLVDMRPAASSRLTCVLWVLLTSVMHIMTLGTSHKKMAMMRRAHEGRALSGSAFIAGGPEQASVSVIGGHRHNAKRLQVLESSTSPLVSLHRFIARRQTATADAARWPHGESRTVPNSSSRSDDGKEDREEYEALLIRLQEEGQVSFYAAVKQLGVSGWVAVGKPLPELPEPAELADSSTRGLAETKRVVELTRDHLYRPAEVPLRPLESDDSPDFIGRRFVDTAYDLLLPEYHQYWDTRNDRIMPMLFTRFSRGGKTRTLREMGTKLREEGIPVIQISFNDETAYTVEEVRLLPSLNDSLFMRVAWAARTPTAIEEVADAAGVAMDKLKFDKWIMHASINEQTILDWLGTEGAVLLIDELNNFVTRDERRSNAENEVGKWLKDVFLLKGNRYFAFSSHVNRPFADLSKFLQSPSRRTVLSPSLPRIEKEDLELVSGRLYLYGANTAQICWAGRSPALLWEWSRTDLLPKFLIKCLPQLALRGPTDAVRILWSVIDTAVSGTEPRYGLREWEELLDVFKEDGLGEEVFVWPPCYLYYVLDKLAQRPEDLGSLVVSGLNAAAANLWKLNTADDESGDQWEGPCAAALCLRLIQSDLRKDDPDAQDQIAALPKDLHNTLPPAVIRSQCSFGTRIRNSDWTTLSDVVEAFVKQGGYLSQALRDHPELAEGCAAFFVKPSNNQFETYDLFIFVTEDGKLTQVWGYQCKRGDELPEDTESIAADLSGDISHPLPVEPALLAKCPELSSVKMVSVWMRGGVGPQAKARVVQVNGMPIKSLEVT</sequence>
<proteinExistence type="predicted"/>
<feature type="region of interest" description="Disordered" evidence="1">
    <location>
        <begin position="110"/>
        <end position="136"/>
    </location>
</feature>
<dbReference type="AlphaFoldDB" id="A0A0G4GDC2"/>
<evidence type="ECO:0000256" key="2">
    <source>
        <dbReference type="SAM" id="Phobius"/>
    </source>
</evidence>
<evidence type="ECO:0000313" key="3">
    <source>
        <dbReference type="EMBL" id="CEM27165.1"/>
    </source>
</evidence>
<name>A0A0G4GDC2_VITBC</name>
<dbReference type="VEuPathDB" id="CryptoDB:Vbra_43"/>
<evidence type="ECO:0000313" key="4">
    <source>
        <dbReference type="Proteomes" id="UP000041254"/>
    </source>
</evidence>
<accession>A0A0G4GDC2</accession>
<gene>
    <name evidence="3" type="ORF">Vbra_43</name>
</gene>
<organism evidence="3 4">
    <name type="scientific">Vitrella brassicaformis (strain CCMP3155)</name>
    <dbReference type="NCBI Taxonomy" id="1169540"/>
    <lineage>
        <taxon>Eukaryota</taxon>
        <taxon>Sar</taxon>
        <taxon>Alveolata</taxon>
        <taxon>Colpodellida</taxon>
        <taxon>Vitrellaceae</taxon>
        <taxon>Vitrella</taxon>
    </lineage>
</organism>
<dbReference type="InParanoid" id="A0A0G4GDC2"/>
<protein>
    <submittedName>
        <fullName evidence="3">Uncharacterized protein</fullName>
    </submittedName>
</protein>
<dbReference type="Proteomes" id="UP000041254">
    <property type="component" value="Unassembled WGS sequence"/>
</dbReference>
<keyword evidence="2" id="KW-0472">Membrane</keyword>
<keyword evidence="4" id="KW-1185">Reference proteome</keyword>
<evidence type="ECO:0000256" key="1">
    <source>
        <dbReference type="SAM" id="MobiDB-lite"/>
    </source>
</evidence>